<feature type="active site" description="Nucleophile" evidence="2">
    <location>
        <position position="139"/>
    </location>
</feature>
<dbReference type="GO" id="GO:0016042">
    <property type="term" value="P:lipid catabolic process"/>
    <property type="evidence" value="ECO:0007669"/>
    <property type="project" value="UniProtKB-UniRule"/>
</dbReference>
<feature type="short sequence motif" description="GXGXXG" evidence="2">
    <location>
        <begin position="110"/>
        <end position="115"/>
    </location>
</feature>
<sequence>MGASWKKTSKDKRLPTKPPPLFNGVVDSSAAGRVGENGNKKSKIFSSNSSSSCFSKLPLADKKVTVDGSRRLLQNASSKALIELASTDLAVSVDELSTFTFPFENAVFEGGGVKGIAYVGAVKCLNDVGIRLKRFAGSSIGATVAGFLSVGYTADEMVALYLQDLSVFIRDSKCELLCFLPRLISKFGMNPGLAFLDWYGRCLAVKTQDPNITFKQIYERFGTELCVVVLNMNTGKEEYFHPKTTPDIPVRVAVRMSISVPGVLEPISLENVTGSTDLYIDGGVICNYPVYVFDGWWLSMQPKDHIYERLCSTPKENICDELSFLYDSKNKFTQNDFKTIGFKQTVNTNFFNESIVRSCFNEDCELVRNTNINFSRPDTKLVKKRVKHMKSLERATQIHSATLGALLKLFKILRKCYDAEGYVLKDRLYESLSNKNDGFTESHMSILFGKGISAEEVVKDIPSRDNLPEDAERTVSIHTDYIQFLDFDMCPQDKEFLIQQGYKYTFAFLQKYMQKQRKGNTECKEPCQQHLSESEPTILPNSRLAKLLYFILMRKKSAIIGWTPLALQQTSDELHM</sequence>
<feature type="active site" description="Proton acceptor" evidence="2">
    <location>
        <position position="281"/>
    </location>
</feature>
<evidence type="ECO:0000313" key="6">
    <source>
        <dbReference type="Proteomes" id="UP000593567"/>
    </source>
</evidence>
<dbReference type="PANTHER" id="PTHR46394">
    <property type="entry name" value="ANNEXIN"/>
    <property type="match status" value="1"/>
</dbReference>
<keyword evidence="2" id="KW-0378">Hydrolase</keyword>
<accession>A0A7J7K7Z0</accession>
<feature type="short sequence motif" description="GXSXG" evidence="2">
    <location>
        <begin position="137"/>
        <end position="141"/>
    </location>
</feature>
<keyword evidence="6" id="KW-1185">Reference proteome</keyword>
<feature type="short sequence motif" description="DGA/G" evidence="2">
    <location>
        <begin position="281"/>
        <end position="283"/>
    </location>
</feature>
<dbReference type="GO" id="GO:0016787">
    <property type="term" value="F:hydrolase activity"/>
    <property type="evidence" value="ECO:0007669"/>
    <property type="project" value="UniProtKB-UniRule"/>
</dbReference>
<feature type="region of interest" description="Disordered" evidence="3">
    <location>
        <begin position="1"/>
        <end position="51"/>
    </location>
</feature>
<evidence type="ECO:0000256" key="1">
    <source>
        <dbReference type="ARBA" id="ARBA00023098"/>
    </source>
</evidence>
<evidence type="ECO:0000313" key="5">
    <source>
        <dbReference type="EMBL" id="KAF6034749.1"/>
    </source>
</evidence>
<dbReference type="InterPro" id="IPR052580">
    <property type="entry name" value="Lipid_Hydrolase"/>
</dbReference>
<dbReference type="PANTHER" id="PTHR46394:SF1">
    <property type="entry name" value="PNPLA DOMAIN-CONTAINING PROTEIN"/>
    <property type="match status" value="1"/>
</dbReference>
<dbReference type="Gene3D" id="3.40.1090.10">
    <property type="entry name" value="Cytosolic phospholipase A2 catalytic domain"/>
    <property type="match status" value="2"/>
</dbReference>
<dbReference type="AlphaFoldDB" id="A0A7J7K7Z0"/>
<protein>
    <submittedName>
        <fullName evidence="5">ALOX5</fullName>
    </submittedName>
</protein>
<evidence type="ECO:0000256" key="2">
    <source>
        <dbReference type="PROSITE-ProRule" id="PRU01161"/>
    </source>
</evidence>
<dbReference type="Proteomes" id="UP000593567">
    <property type="component" value="Unassembled WGS sequence"/>
</dbReference>
<reference evidence="5" key="1">
    <citation type="submission" date="2020-06" db="EMBL/GenBank/DDBJ databases">
        <title>Draft genome of Bugula neritina, a colonial animal packing powerful symbionts and potential medicines.</title>
        <authorList>
            <person name="Rayko M."/>
        </authorList>
    </citation>
    <scope>NUCLEOTIDE SEQUENCE [LARGE SCALE GENOMIC DNA]</scope>
    <source>
        <strain evidence="5">Kwan_BN1</strain>
    </source>
</reference>
<dbReference type="SUPFAM" id="SSF52151">
    <property type="entry name" value="FabD/lysophospholipase-like"/>
    <property type="match status" value="1"/>
</dbReference>
<comment type="caution">
    <text evidence="5">The sequence shown here is derived from an EMBL/GenBank/DDBJ whole genome shotgun (WGS) entry which is preliminary data.</text>
</comment>
<gene>
    <name evidence="5" type="ORF">EB796_006946</name>
</gene>
<dbReference type="OrthoDB" id="412240at2759"/>
<feature type="domain" description="PNPLA" evidence="4">
    <location>
        <begin position="106"/>
        <end position="294"/>
    </location>
</feature>
<dbReference type="Pfam" id="PF01734">
    <property type="entry name" value="Patatin"/>
    <property type="match status" value="1"/>
</dbReference>
<dbReference type="InterPro" id="IPR016035">
    <property type="entry name" value="Acyl_Trfase/lysoPLipase"/>
</dbReference>
<evidence type="ECO:0000256" key="3">
    <source>
        <dbReference type="SAM" id="MobiDB-lite"/>
    </source>
</evidence>
<keyword evidence="2" id="KW-0442">Lipid degradation</keyword>
<dbReference type="CDD" id="cd07207">
    <property type="entry name" value="Pat_ExoU_VipD_like"/>
    <property type="match status" value="1"/>
</dbReference>
<dbReference type="InterPro" id="IPR002641">
    <property type="entry name" value="PNPLA_dom"/>
</dbReference>
<dbReference type="PROSITE" id="PS51635">
    <property type="entry name" value="PNPLA"/>
    <property type="match status" value="1"/>
</dbReference>
<keyword evidence="1 2" id="KW-0443">Lipid metabolism</keyword>
<organism evidence="5 6">
    <name type="scientific">Bugula neritina</name>
    <name type="common">Brown bryozoan</name>
    <name type="synonym">Sertularia neritina</name>
    <dbReference type="NCBI Taxonomy" id="10212"/>
    <lineage>
        <taxon>Eukaryota</taxon>
        <taxon>Metazoa</taxon>
        <taxon>Spiralia</taxon>
        <taxon>Lophotrochozoa</taxon>
        <taxon>Bryozoa</taxon>
        <taxon>Gymnolaemata</taxon>
        <taxon>Cheilostomatida</taxon>
        <taxon>Flustrina</taxon>
        <taxon>Buguloidea</taxon>
        <taxon>Bugulidae</taxon>
        <taxon>Bugula</taxon>
    </lineage>
</organism>
<name>A0A7J7K7Z0_BUGNE</name>
<evidence type="ECO:0000259" key="4">
    <source>
        <dbReference type="PROSITE" id="PS51635"/>
    </source>
</evidence>
<dbReference type="EMBL" id="VXIV02001002">
    <property type="protein sequence ID" value="KAF6034749.1"/>
    <property type="molecule type" value="Genomic_DNA"/>
</dbReference>
<proteinExistence type="predicted"/>